<dbReference type="EMBL" id="JBHTCC010000003">
    <property type="protein sequence ID" value="MFC7299440.1"/>
    <property type="molecule type" value="Genomic_DNA"/>
</dbReference>
<evidence type="ECO:0000313" key="2">
    <source>
        <dbReference type="Proteomes" id="UP001596379"/>
    </source>
</evidence>
<dbReference type="Proteomes" id="UP001596379">
    <property type="component" value="Unassembled WGS sequence"/>
</dbReference>
<organism evidence="1 2">
    <name type="scientific">Herminiimonas aquatilis</name>
    <dbReference type="NCBI Taxonomy" id="345342"/>
    <lineage>
        <taxon>Bacteria</taxon>
        <taxon>Pseudomonadati</taxon>
        <taxon>Pseudomonadota</taxon>
        <taxon>Betaproteobacteria</taxon>
        <taxon>Burkholderiales</taxon>
        <taxon>Oxalobacteraceae</taxon>
        <taxon>Herminiimonas</taxon>
    </lineage>
</organism>
<sequence>MEKLSNDRSIGSVNSQYNFISAQANKSSNAAFGDLLANAVNKAVTAAAITPASSASNVNFKDSLNTALQSYGINVPPALRITSGKNGYELSGDNRNVKFQTMLNENPALRDGMANMISSATLERKLALHNAMADFAGSNPSASVSQFLDQFELAQKDKEISIKFNGSDIKLEEKSGQGWIPVKDKASFTAELIDAYAKYMVKHAVSSESDKDDPFADVELKKNMTKTAVDG</sequence>
<protein>
    <recommendedName>
        <fullName evidence="3">Flagellar hook-associated protein 2 C-terminal domain-containing protein</fullName>
    </recommendedName>
</protein>
<proteinExistence type="predicted"/>
<evidence type="ECO:0000313" key="1">
    <source>
        <dbReference type="EMBL" id="MFC7299440.1"/>
    </source>
</evidence>
<gene>
    <name evidence="1" type="ORF">ACFQO0_13430</name>
</gene>
<keyword evidence="2" id="KW-1185">Reference proteome</keyword>
<name>A0ABW2J7E6_9BURK</name>
<comment type="caution">
    <text evidence="1">The sequence shown here is derived from an EMBL/GenBank/DDBJ whole genome shotgun (WGS) entry which is preliminary data.</text>
</comment>
<dbReference type="RefSeq" id="WP_382235456.1">
    <property type="nucleotide sequence ID" value="NZ_JBHTCC010000003.1"/>
</dbReference>
<reference evidence="2" key="1">
    <citation type="journal article" date="2019" name="Int. J. Syst. Evol. Microbiol.">
        <title>The Global Catalogue of Microorganisms (GCM) 10K type strain sequencing project: providing services to taxonomists for standard genome sequencing and annotation.</title>
        <authorList>
            <consortium name="The Broad Institute Genomics Platform"/>
            <consortium name="The Broad Institute Genome Sequencing Center for Infectious Disease"/>
            <person name="Wu L."/>
            <person name="Ma J."/>
        </authorList>
    </citation>
    <scope>NUCLEOTIDE SEQUENCE [LARGE SCALE GENOMIC DNA]</scope>
    <source>
        <strain evidence="2">CCUG 36956</strain>
    </source>
</reference>
<evidence type="ECO:0008006" key="3">
    <source>
        <dbReference type="Google" id="ProtNLM"/>
    </source>
</evidence>
<accession>A0ABW2J7E6</accession>